<dbReference type="Proteomes" id="UP000030816">
    <property type="component" value="Unassembled WGS sequence"/>
</dbReference>
<comment type="caution">
    <text evidence="2">The sequence shown here is derived from an EMBL/GenBank/DDBJ whole genome shotgun (WGS) entry which is preliminary data.</text>
</comment>
<organism evidence="2 3">
    <name type="scientific">Metarhizium album (strain ARSEF 1941)</name>
    <dbReference type="NCBI Taxonomy" id="1081103"/>
    <lineage>
        <taxon>Eukaryota</taxon>
        <taxon>Fungi</taxon>
        <taxon>Dikarya</taxon>
        <taxon>Ascomycota</taxon>
        <taxon>Pezizomycotina</taxon>
        <taxon>Sordariomycetes</taxon>
        <taxon>Hypocreomycetidae</taxon>
        <taxon>Hypocreales</taxon>
        <taxon>Clavicipitaceae</taxon>
        <taxon>Metarhizium</taxon>
    </lineage>
</organism>
<dbReference type="AlphaFoldDB" id="A0A0B2X445"/>
<evidence type="ECO:0000256" key="1">
    <source>
        <dbReference type="SAM" id="MobiDB-lite"/>
    </source>
</evidence>
<reference evidence="2 3" key="1">
    <citation type="journal article" date="2014" name="Proc. Natl. Acad. Sci. U.S.A.">
        <title>Trajectory and genomic determinants of fungal-pathogen speciation and host adaptation.</title>
        <authorList>
            <person name="Hu X."/>
            <person name="Xiao G."/>
            <person name="Zheng P."/>
            <person name="Shang Y."/>
            <person name="Su Y."/>
            <person name="Zhang X."/>
            <person name="Liu X."/>
            <person name="Zhan S."/>
            <person name="St Leger R.J."/>
            <person name="Wang C."/>
        </authorList>
    </citation>
    <scope>NUCLEOTIDE SEQUENCE [LARGE SCALE GENOMIC DNA]</scope>
    <source>
        <strain evidence="2 3">ARSEF 1941</strain>
    </source>
</reference>
<sequence>MAAIPLQQAGADGKYDSESSSEQPASNYRTFGRQKPQHKARTGGASVRSEARQQQRPPSDDDSSTAVEIDAAGHAGALRAAQPARDGGARNDTGLFTQAFKNDPEDAAKRFDAVVEGCTSPPAATRARHSTLPTGR</sequence>
<dbReference type="RefSeq" id="XP_040681593.1">
    <property type="nucleotide sequence ID" value="XM_040820105.1"/>
</dbReference>
<accession>A0A0B2X445</accession>
<protein>
    <submittedName>
        <fullName evidence="2">Uncharacterized protein</fullName>
    </submittedName>
</protein>
<dbReference type="EMBL" id="AZHE01000002">
    <property type="protein sequence ID" value="KHO00528.1"/>
    <property type="molecule type" value="Genomic_DNA"/>
</dbReference>
<feature type="compositionally biased region" description="Polar residues" evidence="1">
    <location>
        <begin position="18"/>
        <end position="29"/>
    </location>
</feature>
<feature type="region of interest" description="Disordered" evidence="1">
    <location>
        <begin position="1"/>
        <end position="102"/>
    </location>
</feature>
<dbReference type="GeneID" id="63735761"/>
<evidence type="ECO:0000313" key="3">
    <source>
        <dbReference type="Proteomes" id="UP000030816"/>
    </source>
</evidence>
<gene>
    <name evidence="2" type="ORF">MAM_01306</name>
</gene>
<name>A0A0B2X445_METAS</name>
<keyword evidence="3" id="KW-1185">Reference proteome</keyword>
<evidence type="ECO:0000313" key="2">
    <source>
        <dbReference type="EMBL" id="KHO00528.1"/>
    </source>
</evidence>
<dbReference type="HOGENOM" id="CLU_1875896_0_0_1"/>
<feature type="compositionally biased region" description="Low complexity" evidence="1">
    <location>
        <begin position="72"/>
        <end position="85"/>
    </location>
</feature>
<proteinExistence type="predicted"/>